<dbReference type="Gene3D" id="1.10.1200.10">
    <property type="entry name" value="ACP-like"/>
    <property type="match status" value="1"/>
</dbReference>
<dbReference type="Pfam" id="PF23562">
    <property type="entry name" value="AMP-binding_C_3"/>
    <property type="match status" value="1"/>
</dbReference>
<feature type="domain" description="AMP-dependent synthetase/ligase" evidence="3">
    <location>
        <begin position="65"/>
        <end position="400"/>
    </location>
</feature>
<feature type="domain" description="Thioester reductase (TE)" evidence="4">
    <location>
        <begin position="755"/>
        <end position="992"/>
    </location>
</feature>
<gene>
    <name evidence="5" type="ORF">K435DRAFT_781816</name>
</gene>
<evidence type="ECO:0000256" key="1">
    <source>
        <dbReference type="ARBA" id="ARBA00022450"/>
    </source>
</evidence>
<dbReference type="Pfam" id="PF00501">
    <property type="entry name" value="AMP-binding"/>
    <property type="match status" value="1"/>
</dbReference>
<proteinExistence type="predicted"/>
<dbReference type="EMBL" id="ML179387">
    <property type="protein sequence ID" value="THU88974.1"/>
    <property type="molecule type" value="Genomic_DNA"/>
</dbReference>
<protein>
    <submittedName>
        <fullName evidence="5">Acetyl-CoA synthetase-like protein</fullName>
    </submittedName>
</protein>
<name>A0A4S8LIU7_DENBC</name>
<evidence type="ECO:0000259" key="4">
    <source>
        <dbReference type="Pfam" id="PF07993"/>
    </source>
</evidence>
<dbReference type="InterPro" id="IPR013120">
    <property type="entry name" value="FAR_NAD-bd"/>
</dbReference>
<keyword evidence="6" id="KW-1185">Reference proteome</keyword>
<sequence>MSSVTATATNTITTLALPPLPQTQAVSPSNTTFAAPPLHNSISVLQMVDWHYDHSSAHPFFIYAQPDVPASSEHNAVRIVTWKEAVEAVYTGAKLIRSHVQRGLGSDEVDGQVVGILSYSDSIPYATTMLSVMRANFVLFPISPRNSPQAVAHLIQKVGVTHMLVGLDQSMEELMARAVEFLKTEYEYRDDQIPATSMMPLFEDLYLNLENGTQGKEVIEKIREEIPLKRQQPQDIQYYSHSSGSTAFPKPIPHTTRGYLELSVAPYFGEHDLTGKIMSMHAVPMFHTMGMFHLAWVVTCGLVCATFPPQFPPVQPTPENVFNGAVETNVDYTLCVPSLIEVWSQTPSNVDWLAKRKGLVFGGGPLDKEIGDRLAAKGVPLLNAYGSTECSVVSQYIPKEVDRDAWDYLRFNKHLNVQFIPSGDDAFELVMLSNEHFTPRAFNTTINGVNGYATADLFIEHPQKKGYWKILGRVDSQIIHSSGEKTNPGPLESIMNQDPHVTASVMFGRGKFQAGIIVEPTKEEQFDPSDEVKLSEFRNKIWPTVEKMNAFAPQHSRIFKEMILVASPSKPFTYTAKNTTRNNAIVKEYASEIEAIYNSLEESTQSNIPAPTQWDLESSTEFVRTVVKKVLAIEDIGDEEDVFQRGGDSLQATWIKNSLLRGLRDGNSSNSNAKIDTRESTSNFVYEHPTIASLASFITLVAQRGILSPLGGCSETQVGRDVEAMHRMVEKYSKDFVPVNENLLLTSNERKVVLITGSTGSVGVHILHRLLQDETVERVYALIRKGGSGFSIEMKQVNGFIERGVDRDLVRSKKLVLLEANLSEERFGLEDGVFEEVKSRVTHIIANAWRVDFNIGLSSFEADIKGLRYMVDLALAKNAFLVFISSIGVFQRYIYAKTRPFSEHHLPAQVASSGGYPQGKWVSEQIMQNAATQAGLRSVIVRLGQACGSPNGSWNSKEWLPALVRSAPVLGCIPGDDRLMSWIPADMAARAIKDFLEVPVAETSGQTAIVHLIHPRPVRWSTLAHIIASRLEKVDVVPFKVWLAKLEEKGRENPEAEKKISALRILGFYKGLASETQAKSDSVPLTTSGQDEDGLEAFGFPDIGMERAKKLSETLADPEVRQLGERDVERWLGCWGLLRD</sequence>
<dbReference type="PANTHER" id="PTHR43439">
    <property type="entry name" value="PHENYLACETATE-COENZYME A LIGASE"/>
    <property type="match status" value="1"/>
</dbReference>
<dbReference type="Gene3D" id="3.40.50.720">
    <property type="entry name" value="NAD(P)-binding Rossmann-like Domain"/>
    <property type="match status" value="1"/>
</dbReference>
<dbReference type="OrthoDB" id="429813at2759"/>
<dbReference type="SUPFAM" id="SSF56801">
    <property type="entry name" value="Acetyl-CoA synthetase-like"/>
    <property type="match status" value="1"/>
</dbReference>
<evidence type="ECO:0000313" key="5">
    <source>
        <dbReference type="EMBL" id="THU88974.1"/>
    </source>
</evidence>
<organism evidence="5 6">
    <name type="scientific">Dendrothele bispora (strain CBS 962.96)</name>
    <dbReference type="NCBI Taxonomy" id="1314807"/>
    <lineage>
        <taxon>Eukaryota</taxon>
        <taxon>Fungi</taxon>
        <taxon>Dikarya</taxon>
        <taxon>Basidiomycota</taxon>
        <taxon>Agaricomycotina</taxon>
        <taxon>Agaricomycetes</taxon>
        <taxon>Agaricomycetidae</taxon>
        <taxon>Agaricales</taxon>
        <taxon>Agaricales incertae sedis</taxon>
        <taxon>Dendrothele</taxon>
    </lineage>
</organism>
<dbReference type="Proteomes" id="UP000297245">
    <property type="component" value="Unassembled WGS sequence"/>
</dbReference>
<keyword evidence="2" id="KW-0597">Phosphoprotein</keyword>
<dbReference type="InterPro" id="IPR036736">
    <property type="entry name" value="ACP-like_sf"/>
</dbReference>
<evidence type="ECO:0000256" key="2">
    <source>
        <dbReference type="ARBA" id="ARBA00022553"/>
    </source>
</evidence>
<dbReference type="PANTHER" id="PTHR43439:SF2">
    <property type="entry name" value="ENZYME, PUTATIVE (JCVI)-RELATED"/>
    <property type="match status" value="1"/>
</dbReference>
<dbReference type="SUPFAM" id="SSF51735">
    <property type="entry name" value="NAD(P)-binding Rossmann-fold domains"/>
    <property type="match status" value="1"/>
</dbReference>
<dbReference type="Pfam" id="PF07993">
    <property type="entry name" value="NAD_binding_4"/>
    <property type="match status" value="1"/>
</dbReference>
<keyword evidence="1" id="KW-0596">Phosphopantetheine</keyword>
<reference evidence="5 6" key="1">
    <citation type="journal article" date="2019" name="Nat. Ecol. Evol.">
        <title>Megaphylogeny resolves global patterns of mushroom evolution.</title>
        <authorList>
            <person name="Varga T."/>
            <person name="Krizsan K."/>
            <person name="Foldi C."/>
            <person name="Dima B."/>
            <person name="Sanchez-Garcia M."/>
            <person name="Sanchez-Ramirez S."/>
            <person name="Szollosi G.J."/>
            <person name="Szarkandi J.G."/>
            <person name="Papp V."/>
            <person name="Albert L."/>
            <person name="Andreopoulos W."/>
            <person name="Angelini C."/>
            <person name="Antonin V."/>
            <person name="Barry K.W."/>
            <person name="Bougher N.L."/>
            <person name="Buchanan P."/>
            <person name="Buyck B."/>
            <person name="Bense V."/>
            <person name="Catcheside P."/>
            <person name="Chovatia M."/>
            <person name="Cooper J."/>
            <person name="Damon W."/>
            <person name="Desjardin D."/>
            <person name="Finy P."/>
            <person name="Geml J."/>
            <person name="Haridas S."/>
            <person name="Hughes K."/>
            <person name="Justo A."/>
            <person name="Karasinski D."/>
            <person name="Kautmanova I."/>
            <person name="Kiss B."/>
            <person name="Kocsube S."/>
            <person name="Kotiranta H."/>
            <person name="LaButti K.M."/>
            <person name="Lechner B.E."/>
            <person name="Liimatainen K."/>
            <person name="Lipzen A."/>
            <person name="Lukacs Z."/>
            <person name="Mihaltcheva S."/>
            <person name="Morgado L.N."/>
            <person name="Niskanen T."/>
            <person name="Noordeloos M.E."/>
            <person name="Ohm R.A."/>
            <person name="Ortiz-Santana B."/>
            <person name="Ovrebo C."/>
            <person name="Racz N."/>
            <person name="Riley R."/>
            <person name="Savchenko A."/>
            <person name="Shiryaev A."/>
            <person name="Soop K."/>
            <person name="Spirin V."/>
            <person name="Szebenyi C."/>
            <person name="Tomsovsky M."/>
            <person name="Tulloss R.E."/>
            <person name="Uehling J."/>
            <person name="Grigoriev I.V."/>
            <person name="Vagvolgyi C."/>
            <person name="Papp T."/>
            <person name="Martin F.M."/>
            <person name="Miettinen O."/>
            <person name="Hibbett D.S."/>
            <person name="Nagy L.G."/>
        </authorList>
    </citation>
    <scope>NUCLEOTIDE SEQUENCE [LARGE SCALE GENOMIC DNA]</scope>
    <source>
        <strain evidence="5 6">CBS 962.96</strain>
    </source>
</reference>
<accession>A0A4S8LIU7</accession>
<evidence type="ECO:0000313" key="6">
    <source>
        <dbReference type="Proteomes" id="UP000297245"/>
    </source>
</evidence>
<dbReference type="InterPro" id="IPR042099">
    <property type="entry name" value="ANL_N_sf"/>
</dbReference>
<dbReference type="InterPro" id="IPR000873">
    <property type="entry name" value="AMP-dep_synth/lig_dom"/>
</dbReference>
<evidence type="ECO:0000259" key="3">
    <source>
        <dbReference type="Pfam" id="PF00501"/>
    </source>
</evidence>
<dbReference type="Gene3D" id="3.40.50.12780">
    <property type="entry name" value="N-terminal domain of ligase-like"/>
    <property type="match status" value="1"/>
</dbReference>
<dbReference type="AlphaFoldDB" id="A0A4S8LIU7"/>
<dbReference type="InterPro" id="IPR051414">
    <property type="entry name" value="Adenylate-forming_Reductase"/>
</dbReference>
<dbReference type="InterPro" id="IPR036291">
    <property type="entry name" value="NAD(P)-bd_dom_sf"/>
</dbReference>